<evidence type="ECO:0000256" key="1">
    <source>
        <dbReference type="ARBA" id="ARBA00022723"/>
    </source>
</evidence>
<keyword evidence="4" id="KW-0472">Membrane</keyword>
<dbReference type="Pfam" id="PF00130">
    <property type="entry name" value="C1_1"/>
    <property type="match status" value="1"/>
</dbReference>
<dbReference type="SUPFAM" id="SSF57889">
    <property type="entry name" value="Cysteine-rich domain"/>
    <property type="match status" value="1"/>
</dbReference>
<name>A0A8B7NSN2_HYAAZ</name>
<organism evidence="7 8">
    <name type="scientific">Hyalella azteca</name>
    <name type="common">Amphipod</name>
    <dbReference type="NCBI Taxonomy" id="294128"/>
    <lineage>
        <taxon>Eukaryota</taxon>
        <taxon>Metazoa</taxon>
        <taxon>Ecdysozoa</taxon>
        <taxon>Arthropoda</taxon>
        <taxon>Crustacea</taxon>
        <taxon>Multicrustacea</taxon>
        <taxon>Malacostraca</taxon>
        <taxon>Eumalacostraca</taxon>
        <taxon>Peracarida</taxon>
        <taxon>Amphipoda</taxon>
        <taxon>Senticaudata</taxon>
        <taxon>Talitrida</taxon>
        <taxon>Talitroidea</taxon>
        <taxon>Hyalellidae</taxon>
        <taxon>Hyalella</taxon>
    </lineage>
</organism>
<evidence type="ECO:0000259" key="5">
    <source>
        <dbReference type="PROSITE" id="PS50004"/>
    </source>
</evidence>
<feature type="compositionally biased region" description="Polar residues" evidence="3">
    <location>
        <begin position="636"/>
        <end position="653"/>
    </location>
</feature>
<evidence type="ECO:0000313" key="8">
    <source>
        <dbReference type="RefSeq" id="XP_018016759.1"/>
    </source>
</evidence>
<feature type="compositionally biased region" description="Acidic residues" evidence="3">
    <location>
        <begin position="616"/>
        <end position="633"/>
    </location>
</feature>
<dbReference type="InterPro" id="IPR035892">
    <property type="entry name" value="C2_domain_sf"/>
</dbReference>
<dbReference type="SMART" id="SM00239">
    <property type="entry name" value="C2"/>
    <property type="match status" value="1"/>
</dbReference>
<feature type="region of interest" description="Disordered" evidence="3">
    <location>
        <begin position="808"/>
        <end position="838"/>
    </location>
</feature>
<dbReference type="SUPFAM" id="SSF49562">
    <property type="entry name" value="C2 domain (Calcium/lipid-binding domain, CaLB)"/>
    <property type="match status" value="1"/>
</dbReference>
<dbReference type="AlphaFoldDB" id="A0A8B7NSN2"/>
<keyword evidence="2" id="KW-0862">Zinc</keyword>
<feature type="compositionally biased region" description="Low complexity" evidence="3">
    <location>
        <begin position="657"/>
        <end position="676"/>
    </location>
</feature>
<feature type="compositionally biased region" description="Acidic residues" evidence="3">
    <location>
        <begin position="684"/>
        <end position="693"/>
    </location>
</feature>
<keyword evidence="1" id="KW-0479">Metal-binding</keyword>
<feature type="region of interest" description="Disordered" evidence="3">
    <location>
        <begin position="98"/>
        <end position="119"/>
    </location>
</feature>
<feature type="compositionally biased region" description="Low complexity" evidence="3">
    <location>
        <begin position="774"/>
        <end position="792"/>
    </location>
</feature>
<dbReference type="PANTHER" id="PTHR21119">
    <property type="entry name" value="C2 DOMAIN-CONTAINING PROTEIN"/>
    <property type="match status" value="1"/>
</dbReference>
<evidence type="ECO:0000313" key="7">
    <source>
        <dbReference type="Proteomes" id="UP000694843"/>
    </source>
</evidence>
<protein>
    <submittedName>
        <fullName evidence="8">Uncharacterized protein LOC108673437 isoform X2</fullName>
    </submittedName>
</protein>
<dbReference type="Proteomes" id="UP000694843">
    <property type="component" value="Unplaced"/>
</dbReference>
<sequence length="965" mass="106665">MATDEESVEPRGDTVWSVFLDILWWMPEMLASSVEHWTWWLRGGGSSDTMDTLNTLLLGWLFSAILILGLLKLLYDKFLRGDEDEVYIDDVTKAAAVSSTDEVRTETSPQQQQQQEERRVPTIVPAVSALPAGSAGAAAGQDADAVRWINTVMAWLYRGPHSAIAGPYLSLLNDMTARTALETGVLIEVVELLPATPSPVLRNIVVDCAADDSMSVTCDCETSLFLRVQTTRTHRDVTTESEYAAAVQPMRGRLNAAILPHACKTVIKFDGWPEVNIELEGIRNNEKGLGEKELQEVIKEVLSSAIRSMDLEVDLSTDASFPRFKRGRELPDTVVPVGYDSMVREHQTHPPVLKPKIAPPVKLRDIPSVPSFTTAPQPLGLSALNGKRLLVKIVKATGVGCNKSSVNAYVIVEMDEPNQKFTTATIKETDSPFWDEQFLFELSDMTLELLFELYDECDNSFLGLGIVGIEELVATPSQRQIIPLQARPYEDDAVSGTLTVEFLFLDGGDLPDLTVRCSKVQQSISPQGERVKTTTTTYTKLPLATETMVNGHDSVTASALRGLEQTSTAATQPVTANAKSTVIIHASKKEPAKKLIQVSRLPGGEYSEREDSYSQFDEEPMLDEPEEGTDSDDNYVVNTLQYPFPTTGSSSLPPTKASSVVETSSAASTAAAARESPYGHSADTGDENIELEDDGRGRSRNKPKKESFFGTLKKRFSRSKVRSQSMEPSSQRAKRGRSPPNDAPRTATVGRSVSMERSAKLRPTEPKEEKRKSLPTQNSSPQSSSEHHSTSPSHYLYLLHRQGLLSVPKRGSREPAELRSDTGSARSSLSETSGLSSSSTRTYVNEASMLIIEALENGVLRHYLVPVSLQQRNRWRKRGTKLHVFCAHTFVAKHISSSLNCAVCERSFNRRLGKQGYECRDCGLKCHKPCHVRTELQCPASTVNDMDLEYIRDPREERKQKNQKL</sequence>
<evidence type="ECO:0000256" key="3">
    <source>
        <dbReference type="SAM" id="MobiDB-lite"/>
    </source>
</evidence>
<dbReference type="SMART" id="SM00109">
    <property type="entry name" value="C1"/>
    <property type="match status" value="1"/>
</dbReference>
<dbReference type="OrthoDB" id="9976063at2759"/>
<dbReference type="GeneID" id="108673437"/>
<dbReference type="InterPro" id="IPR046349">
    <property type="entry name" value="C1-like_sf"/>
</dbReference>
<feature type="domain" description="C2" evidence="5">
    <location>
        <begin position="366"/>
        <end position="489"/>
    </location>
</feature>
<feature type="compositionally biased region" description="Basic and acidic residues" evidence="3">
    <location>
        <begin position="811"/>
        <end position="820"/>
    </location>
</feature>
<keyword evidence="7" id="KW-1185">Reference proteome</keyword>
<keyword evidence="4" id="KW-1133">Transmembrane helix</keyword>
<dbReference type="PROSITE" id="PS50081">
    <property type="entry name" value="ZF_DAG_PE_2"/>
    <property type="match status" value="1"/>
</dbReference>
<dbReference type="PROSITE" id="PS50004">
    <property type="entry name" value="C2"/>
    <property type="match status" value="1"/>
</dbReference>
<feature type="compositionally biased region" description="Polar residues" evidence="3">
    <location>
        <begin position="722"/>
        <end position="731"/>
    </location>
</feature>
<dbReference type="PROSITE" id="PS00479">
    <property type="entry name" value="ZF_DAG_PE_1"/>
    <property type="match status" value="1"/>
</dbReference>
<evidence type="ECO:0000256" key="2">
    <source>
        <dbReference type="ARBA" id="ARBA00022833"/>
    </source>
</evidence>
<feature type="transmembrane region" description="Helical" evidence="4">
    <location>
        <begin position="57"/>
        <end position="75"/>
    </location>
</feature>
<accession>A0A8B7NSN2</accession>
<dbReference type="Gene3D" id="3.30.60.20">
    <property type="match status" value="1"/>
</dbReference>
<evidence type="ECO:0000259" key="6">
    <source>
        <dbReference type="PROSITE" id="PS50081"/>
    </source>
</evidence>
<dbReference type="InterPro" id="IPR002219">
    <property type="entry name" value="PKC_DAG/PE"/>
</dbReference>
<dbReference type="GO" id="GO:0046872">
    <property type="term" value="F:metal ion binding"/>
    <property type="evidence" value="ECO:0007669"/>
    <property type="project" value="UniProtKB-KW"/>
</dbReference>
<evidence type="ECO:0000256" key="4">
    <source>
        <dbReference type="SAM" id="Phobius"/>
    </source>
</evidence>
<dbReference type="InterPro" id="IPR039934">
    <property type="entry name" value="C2CD2/C2CD2L"/>
</dbReference>
<feature type="compositionally biased region" description="Basic residues" evidence="3">
    <location>
        <begin position="712"/>
        <end position="721"/>
    </location>
</feature>
<proteinExistence type="predicted"/>
<dbReference type="CDD" id="cd20831">
    <property type="entry name" value="C1_dGM13116p-like"/>
    <property type="match status" value="1"/>
</dbReference>
<dbReference type="InterPro" id="IPR000008">
    <property type="entry name" value="C2_dom"/>
</dbReference>
<dbReference type="CDD" id="cd08678">
    <property type="entry name" value="C2_C21orf25-like"/>
    <property type="match status" value="1"/>
</dbReference>
<feature type="compositionally biased region" description="Low complexity" evidence="3">
    <location>
        <begin position="822"/>
        <end position="838"/>
    </location>
</feature>
<dbReference type="Pfam" id="PF00168">
    <property type="entry name" value="C2"/>
    <property type="match status" value="1"/>
</dbReference>
<dbReference type="RefSeq" id="XP_018016759.1">
    <property type="nucleotide sequence ID" value="XM_018161270.2"/>
</dbReference>
<feature type="domain" description="Phorbol-ester/DAG-type" evidence="6">
    <location>
        <begin position="887"/>
        <end position="938"/>
    </location>
</feature>
<reference evidence="8" key="1">
    <citation type="submission" date="2025-08" db="UniProtKB">
        <authorList>
            <consortium name="RefSeq"/>
        </authorList>
    </citation>
    <scope>IDENTIFICATION</scope>
    <source>
        <tissue evidence="8">Whole organism</tissue>
    </source>
</reference>
<feature type="compositionally biased region" description="Basic and acidic residues" evidence="3">
    <location>
        <begin position="757"/>
        <end position="772"/>
    </location>
</feature>
<gene>
    <name evidence="8" type="primary">LOC108673437</name>
</gene>
<feature type="region of interest" description="Disordered" evidence="3">
    <location>
        <begin position="595"/>
        <end position="792"/>
    </location>
</feature>
<dbReference type="PANTHER" id="PTHR21119:SF5">
    <property type="entry name" value="C2 DOMAIN-CONTAINING PROTEIN"/>
    <property type="match status" value="1"/>
</dbReference>
<dbReference type="Gene3D" id="2.60.40.150">
    <property type="entry name" value="C2 domain"/>
    <property type="match status" value="1"/>
</dbReference>
<keyword evidence="4" id="KW-0812">Transmembrane</keyword>